<dbReference type="Proteomes" id="UP000037660">
    <property type="component" value="Unassembled WGS sequence"/>
</dbReference>
<comment type="caution">
    <text evidence="2">The sequence shown here is derived from an EMBL/GenBank/DDBJ whole genome shotgun (WGS) entry which is preliminary data.</text>
</comment>
<dbReference type="AlphaFoldDB" id="A0A0K8P915"/>
<evidence type="ECO:0000313" key="3">
    <source>
        <dbReference type="Proteomes" id="UP000037660"/>
    </source>
</evidence>
<sequence>MIRHSHSMRVEHKLAVSPDRTRVLAVTRKASVERGTNTYEFLLLDTDPGRLASGQPRPPRRLLSFEGANDNNNSDPFVQEARWLDDRTIAFRARMEGAPFQVFTIDVPSGRLLQRTFEAQPVLSFGIAADLSRVVYAVRVPNPPYAPEDRSVVVGNQSFYSIGFGTSNPPSQRLRYRYAVNELGQRAPGRPLGDAVEGIAAPFMPNISVSPDGKWALIPRYEEARHLEWAARYPLMGETARNFGPALSLDPQGYFIRPRQWLARRNIVYGLDDASNRPVLDAPDDSNPGTPSRVDTMWTARGSVIVAGTHLPLPPGSTDPSRVASHVIEYWPQSGRFEIIAPLEARLDSLRPAPGAGMFTLQLEGNRQQSFERTTAGGWAPAAVPEPDPIDGDRLGYPLAAGWKVLIDQALNRPADVVAMDRAGRRIRLTDLNPQFEPSTWGRMSVYEWQDANGKRYAGGLMLPADHDPSKRYPVVIQTYGFDPERFYLDGSNLTEGWTSGFAGRAFLRQGMLVLALPHSLRERDEPSGIPGMRHDRAALMVGSAIQSLIDRGIADRDRIGIMGWSAWGEFVQNLLTFQHLPIRAASILDGDSNSLWALIVTTGHSDFVYRRFEATNAGMPYGPGLDKWIARDPSLHTDCIRAALRIENYGPSSKIHWDTYGLMRRQFKPVEKVVFPHGTHALGHPIDRMISLQGNVDWYAFWLKGEERAAPVIPKESTESLRQQYLRWREMAEFKKRDEAKPACRAVAAGKD</sequence>
<reference evidence="2 3" key="2">
    <citation type="journal article" date="2016" name="Science">
        <title>A bacterium that degrades and assimilates poly(ethylene terephthalate).</title>
        <authorList>
            <person name="Yoshida S."/>
            <person name="Hiraga K."/>
            <person name="Takehana T."/>
            <person name="Taniguchi I."/>
            <person name="Yamaji H."/>
            <person name="Maeda Y."/>
            <person name="Toyohara K."/>
            <person name="Miyamoto K."/>
            <person name="Kimura Y."/>
            <person name="Oda K."/>
        </authorList>
    </citation>
    <scope>NUCLEOTIDE SEQUENCE [LARGE SCALE GENOMIC DNA]</scope>
    <source>
        <strain evidence="3">NBRC 110686 / TISTR 2288 / 201-F6</strain>
    </source>
</reference>
<keyword evidence="3" id="KW-1185">Reference proteome</keyword>
<evidence type="ECO:0000256" key="1">
    <source>
        <dbReference type="SAM" id="MobiDB-lite"/>
    </source>
</evidence>
<evidence type="ECO:0008006" key="4">
    <source>
        <dbReference type="Google" id="ProtNLM"/>
    </source>
</evidence>
<dbReference type="SUPFAM" id="SSF82171">
    <property type="entry name" value="DPP6 N-terminal domain-like"/>
    <property type="match status" value="1"/>
</dbReference>
<dbReference type="Gene3D" id="3.40.50.1820">
    <property type="entry name" value="alpha/beta hydrolase"/>
    <property type="match status" value="1"/>
</dbReference>
<dbReference type="InterPro" id="IPR029058">
    <property type="entry name" value="AB_hydrolase_fold"/>
</dbReference>
<protein>
    <recommendedName>
        <fullName evidence="4">Peptidase S9 prolyl oligopeptidase catalytic domain-containing protein</fullName>
    </recommendedName>
</protein>
<proteinExistence type="predicted"/>
<reference evidence="3" key="1">
    <citation type="submission" date="2015-07" db="EMBL/GenBank/DDBJ databases">
        <title>Discovery of a poly(ethylene terephthalate assimilation.</title>
        <authorList>
            <person name="Yoshida S."/>
            <person name="Hiraga K."/>
            <person name="Takehana T."/>
            <person name="Taniguchi I."/>
            <person name="Yamaji H."/>
            <person name="Maeda Y."/>
            <person name="Toyohara K."/>
            <person name="Miyamoto K."/>
            <person name="Kimura Y."/>
            <person name="Oda K."/>
        </authorList>
    </citation>
    <scope>NUCLEOTIDE SEQUENCE [LARGE SCALE GENOMIC DNA]</scope>
    <source>
        <strain evidence="3">NBRC 110686 / TISTR 2288 / 201-F6</strain>
    </source>
</reference>
<feature type="region of interest" description="Disordered" evidence="1">
    <location>
        <begin position="50"/>
        <end position="76"/>
    </location>
</feature>
<gene>
    <name evidence="2" type="ORF">ISF6_5208</name>
</gene>
<dbReference type="SUPFAM" id="SSF53474">
    <property type="entry name" value="alpha/beta-Hydrolases"/>
    <property type="match status" value="1"/>
</dbReference>
<dbReference type="STRING" id="1547922.ISF6_5208"/>
<evidence type="ECO:0000313" key="2">
    <source>
        <dbReference type="EMBL" id="GAP38655.1"/>
    </source>
</evidence>
<accession>A0A0K8P915</accession>
<dbReference type="EMBL" id="BBYR01000083">
    <property type="protein sequence ID" value="GAP38655.1"/>
    <property type="molecule type" value="Genomic_DNA"/>
</dbReference>
<organism evidence="2 3">
    <name type="scientific">Piscinibacter sakaiensis</name>
    <name type="common">Ideonella sakaiensis</name>
    <dbReference type="NCBI Taxonomy" id="1547922"/>
    <lineage>
        <taxon>Bacteria</taxon>
        <taxon>Pseudomonadati</taxon>
        <taxon>Pseudomonadota</taxon>
        <taxon>Betaproteobacteria</taxon>
        <taxon>Burkholderiales</taxon>
        <taxon>Sphaerotilaceae</taxon>
        <taxon>Piscinibacter</taxon>
    </lineage>
</organism>
<name>A0A0K8P915_PISS1</name>